<feature type="active site" evidence="8">
    <location>
        <position position="452"/>
    </location>
</feature>
<reference evidence="11 12" key="1">
    <citation type="journal article" date="2024" name="BMC Genomics">
        <title>Genome assembly of redclaw crayfish (Cherax quadricarinatus) provides insights into its immune adaptation and hypoxia tolerance.</title>
        <authorList>
            <person name="Liu Z."/>
            <person name="Zheng J."/>
            <person name="Li H."/>
            <person name="Fang K."/>
            <person name="Wang S."/>
            <person name="He J."/>
            <person name="Zhou D."/>
            <person name="Weng S."/>
            <person name="Chi M."/>
            <person name="Gu Z."/>
            <person name="He J."/>
            <person name="Li F."/>
            <person name="Wang M."/>
        </authorList>
    </citation>
    <scope>NUCLEOTIDE SEQUENCE [LARGE SCALE GENOMIC DNA]</scope>
    <source>
        <strain evidence="11">ZL_2023a</strain>
    </source>
</reference>
<comment type="catalytic activity">
    <reaction evidence="1 9">
        <text>Endohydrolysis of (1-&gt;4)-beta-D-glucosidic linkages in cellulose, lichenin and cereal beta-D-glucans.</text>
        <dbReference type="EC" id="3.2.1.4"/>
    </reaction>
</comment>
<keyword evidence="6 8" id="KW-0326">Glycosidase</keyword>
<dbReference type="Pfam" id="PF00759">
    <property type="entry name" value="Glyco_hydro_9"/>
    <property type="match status" value="1"/>
</dbReference>
<accession>A0AAW0WF14</accession>
<dbReference type="InterPro" id="IPR033126">
    <property type="entry name" value="Glyco_hydro_9_Asp/Glu_AS"/>
</dbReference>
<dbReference type="SUPFAM" id="SSF48208">
    <property type="entry name" value="Six-hairpin glycosidases"/>
    <property type="match status" value="1"/>
</dbReference>
<keyword evidence="5 8" id="KW-0119">Carbohydrate metabolism</keyword>
<dbReference type="GO" id="GO:0008810">
    <property type="term" value="F:cellulase activity"/>
    <property type="evidence" value="ECO:0007669"/>
    <property type="project" value="UniProtKB-EC"/>
</dbReference>
<dbReference type="PANTHER" id="PTHR22298">
    <property type="entry name" value="ENDO-1,4-BETA-GLUCANASE"/>
    <property type="match status" value="1"/>
</dbReference>
<evidence type="ECO:0000256" key="7">
    <source>
        <dbReference type="ARBA" id="ARBA00023326"/>
    </source>
</evidence>
<evidence type="ECO:0000256" key="5">
    <source>
        <dbReference type="ARBA" id="ARBA00023277"/>
    </source>
</evidence>
<comment type="caution">
    <text evidence="11">The sequence shown here is derived from an EMBL/GenBank/DDBJ whole genome shotgun (WGS) entry which is preliminary data.</text>
</comment>
<keyword evidence="3 8" id="KW-0378">Hydrolase</keyword>
<dbReference type="GO" id="GO:0030245">
    <property type="term" value="P:cellulose catabolic process"/>
    <property type="evidence" value="ECO:0007669"/>
    <property type="project" value="UniProtKB-KW"/>
</dbReference>
<dbReference type="PROSITE" id="PS00698">
    <property type="entry name" value="GH9_3"/>
    <property type="match status" value="1"/>
</dbReference>
<keyword evidence="4 9" id="KW-0136">Cellulose degradation</keyword>
<keyword evidence="9" id="KW-0732">Signal</keyword>
<evidence type="ECO:0000256" key="3">
    <source>
        <dbReference type="ARBA" id="ARBA00022801"/>
    </source>
</evidence>
<dbReference type="EMBL" id="JARKIK010000063">
    <property type="protein sequence ID" value="KAK8730646.1"/>
    <property type="molecule type" value="Genomic_DNA"/>
</dbReference>
<name>A0AAW0WF14_CHEQU</name>
<sequence>AVMVTGVLVKTCLLGALALLCIGTAHADENPCEATDTSPIDYPQALCMSFFFYEAQRSGKLPENNRVPWRGDSALDDGADVGHDLTGGYYDAGDLVKFGFPMSNSITILAWGLLDFSDGYSKAGQTDYALDAIRWGTDYFIKCYTSTNEFWGQVGNSVIDHAEWNRPENMTEERPSYKIDEEHPGTELAAETAAALAASYLVFKDTDADYAEELLALAKELYEFGDNFRGNYDVAIPDAYKSYSGYGDELVWSSLWMYRATEDESYLTRARGHWDEFDFETTPPNQFYWDDKTPGVYALFWLLDGSQTYLDHLTDYLDYLQNSAPYTPEGMVYLDPWGSNRHTANVAFLALWAAKHGVDTLENSQWGQDQMDQLLGANSRYNMTFVVGFGDKYPVRPHHRPSSCPDPPEVCDYDWAFTQPGPNPHVLYGALVGGPDENGDYEDDRSNYVQNEVACDYNAAYTGALAAVIELI</sequence>
<evidence type="ECO:0000256" key="6">
    <source>
        <dbReference type="ARBA" id="ARBA00023295"/>
    </source>
</evidence>
<evidence type="ECO:0000313" key="11">
    <source>
        <dbReference type="EMBL" id="KAK8730646.1"/>
    </source>
</evidence>
<protein>
    <recommendedName>
        <fullName evidence="9">Endoglucanase</fullName>
        <ecNumber evidence="9">3.2.1.4</ecNumber>
    </recommendedName>
</protein>
<evidence type="ECO:0000256" key="1">
    <source>
        <dbReference type="ARBA" id="ARBA00000966"/>
    </source>
</evidence>
<feature type="non-terminal residue" evidence="11">
    <location>
        <position position="1"/>
    </location>
</feature>
<evidence type="ECO:0000256" key="9">
    <source>
        <dbReference type="RuleBase" id="RU361166"/>
    </source>
</evidence>
<evidence type="ECO:0000256" key="2">
    <source>
        <dbReference type="ARBA" id="ARBA00007072"/>
    </source>
</evidence>
<feature type="signal peptide" evidence="9">
    <location>
        <begin position="1"/>
        <end position="27"/>
    </location>
</feature>
<dbReference type="AlphaFoldDB" id="A0AAW0WF14"/>
<feature type="chain" id="PRO_5043099265" description="Endoglucanase" evidence="9">
    <location>
        <begin position="28"/>
        <end position="472"/>
    </location>
</feature>
<feature type="domain" description="Glycoside hydrolase family 9" evidence="10">
    <location>
        <begin position="42"/>
        <end position="465"/>
    </location>
</feature>
<evidence type="ECO:0000256" key="8">
    <source>
        <dbReference type="PROSITE-ProRule" id="PRU10060"/>
    </source>
</evidence>
<organism evidence="11 12">
    <name type="scientific">Cherax quadricarinatus</name>
    <name type="common">Australian red claw crayfish</name>
    <dbReference type="NCBI Taxonomy" id="27406"/>
    <lineage>
        <taxon>Eukaryota</taxon>
        <taxon>Metazoa</taxon>
        <taxon>Ecdysozoa</taxon>
        <taxon>Arthropoda</taxon>
        <taxon>Crustacea</taxon>
        <taxon>Multicrustacea</taxon>
        <taxon>Malacostraca</taxon>
        <taxon>Eumalacostraca</taxon>
        <taxon>Eucarida</taxon>
        <taxon>Decapoda</taxon>
        <taxon>Pleocyemata</taxon>
        <taxon>Astacidea</taxon>
        <taxon>Parastacoidea</taxon>
        <taxon>Parastacidae</taxon>
        <taxon>Cherax</taxon>
    </lineage>
</organism>
<evidence type="ECO:0000313" key="12">
    <source>
        <dbReference type="Proteomes" id="UP001445076"/>
    </source>
</evidence>
<dbReference type="Proteomes" id="UP001445076">
    <property type="component" value="Unassembled WGS sequence"/>
</dbReference>
<dbReference type="InterPro" id="IPR008928">
    <property type="entry name" value="6-hairpin_glycosidase_sf"/>
</dbReference>
<proteinExistence type="inferred from homology"/>
<keyword evidence="12" id="KW-1185">Reference proteome</keyword>
<dbReference type="InterPro" id="IPR001701">
    <property type="entry name" value="Glyco_hydro_9"/>
</dbReference>
<comment type="similarity">
    <text evidence="2 8 9">Belongs to the glycosyl hydrolase 9 (cellulase E) family.</text>
</comment>
<evidence type="ECO:0000259" key="10">
    <source>
        <dbReference type="Pfam" id="PF00759"/>
    </source>
</evidence>
<feature type="active site" evidence="8">
    <location>
        <position position="443"/>
    </location>
</feature>
<gene>
    <name evidence="11" type="ORF">OTU49_007856</name>
</gene>
<dbReference type="Gene3D" id="1.50.10.10">
    <property type="match status" value="1"/>
</dbReference>
<keyword evidence="7 8" id="KW-0624">Polysaccharide degradation</keyword>
<evidence type="ECO:0000256" key="4">
    <source>
        <dbReference type="ARBA" id="ARBA00023001"/>
    </source>
</evidence>
<dbReference type="InterPro" id="IPR012341">
    <property type="entry name" value="6hp_glycosidase-like_sf"/>
</dbReference>
<dbReference type="EC" id="3.2.1.4" evidence="9"/>